<comment type="caution">
    <text evidence="1">The sequence shown here is derived from an EMBL/GenBank/DDBJ whole genome shotgun (WGS) entry which is preliminary data.</text>
</comment>
<dbReference type="AlphaFoldDB" id="A0AA39G0L7"/>
<keyword evidence="2" id="KW-1185">Reference proteome</keyword>
<proteinExistence type="predicted"/>
<reference evidence="1" key="1">
    <citation type="journal article" date="2023" name="bioRxiv">
        <title>Scaffold-level genome assemblies of two parasitoid biocontrol wasps reveal the parthenogenesis mechanism and an associated novel virus.</title>
        <authorList>
            <person name="Inwood S."/>
            <person name="Skelly J."/>
            <person name="Guhlin J."/>
            <person name="Harrop T."/>
            <person name="Goldson S."/>
            <person name="Dearden P."/>
        </authorList>
    </citation>
    <scope>NUCLEOTIDE SEQUENCE</scope>
    <source>
        <strain evidence="1">Lincoln</strain>
        <tissue evidence="1">Whole body</tissue>
    </source>
</reference>
<dbReference type="EMBL" id="JAQQBR010000004">
    <property type="protein sequence ID" value="KAK0178624.1"/>
    <property type="molecule type" value="Genomic_DNA"/>
</dbReference>
<gene>
    <name evidence="1" type="ORF">PV327_007500</name>
</gene>
<sequence>MGMRSLRESELSLTNKTILIDNEKHSFSLDLNFRDSELPTLRIWTNAYFKTMRNVALKWKGNGKFRPSLGEWLLASSGGR</sequence>
<reference evidence="1" key="2">
    <citation type="submission" date="2023-03" db="EMBL/GenBank/DDBJ databases">
        <authorList>
            <person name="Inwood S.N."/>
            <person name="Skelly J.G."/>
            <person name="Guhlin J."/>
            <person name="Harrop T.W.R."/>
            <person name="Goldson S.G."/>
            <person name="Dearden P.K."/>
        </authorList>
    </citation>
    <scope>NUCLEOTIDE SEQUENCE</scope>
    <source>
        <strain evidence="1">Lincoln</strain>
        <tissue evidence="1">Whole body</tissue>
    </source>
</reference>
<evidence type="ECO:0000313" key="1">
    <source>
        <dbReference type="EMBL" id="KAK0178624.1"/>
    </source>
</evidence>
<dbReference type="Proteomes" id="UP001168972">
    <property type="component" value="Unassembled WGS sequence"/>
</dbReference>
<accession>A0AA39G0L7</accession>
<name>A0AA39G0L7_MICHY</name>
<organism evidence="1 2">
    <name type="scientific">Microctonus hyperodae</name>
    <name type="common">Parasitoid wasp</name>
    <dbReference type="NCBI Taxonomy" id="165561"/>
    <lineage>
        <taxon>Eukaryota</taxon>
        <taxon>Metazoa</taxon>
        <taxon>Ecdysozoa</taxon>
        <taxon>Arthropoda</taxon>
        <taxon>Hexapoda</taxon>
        <taxon>Insecta</taxon>
        <taxon>Pterygota</taxon>
        <taxon>Neoptera</taxon>
        <taxon>Endopterygota</taxon>
        <taxon>Hymenoptera</taxon>
        <taxon>Apocrita</taxon>
        <taxon>Ichneumonoidea</taxon>
        <taxon>Braconidae</taxon>
        <taxon>Euphorinae</taxon>
        <taxon>Microctonus</taxon>
    </lineage>
</organism>
<protein>
    <submittedName>
        <fullName evidence="1">Uncharacterized protein</fullName>
    </submittedName>
</protein>
<evidence type="ECO:0000313" key="2">
    <source>
        <dbReference type="Proteomes" id="UP001168972"/>
    </source>
</evidence>